<comment type="similarity">
    <text evidence="2">Belongs to the cytochrome P450 family.</text>
</comment>
<dbReference type="VEuPathDB" id="FungiDB:A1O9_12253"/>
<sequence>MTMSLTLLSSTISIFILIYITYQRYFSCLSSIPGPFGASISKWWLIKHTRRGDFHRQVVRLHDTYGPLVRIAPNEISIIDPLTIKKIYGAGSKFRKAEWYDVLQGGRKFDLFGEQDIAVHASQRRLVSRIYAMETLKDLEPYVEATIQRFMAKIKQMLDDKKAIDVDIGKWLQLFAFDVIGEVTFSQPFGFLDAQEDDGIFSRIHKSVASGVWLGHVRWILSLHNSLMPILGNYLAINDKEGFVRDYTIRQVNSRMERGSDRPDILGKLFAVHEEKPSALSMANITSVCSSNVGAGSDTTAISLRAILWFLLTNPEKKAKLLHEIDATAWEFGVIEAFDYQRSMRMPYLQAVIYEALRLYPAIGMALPRIVPPDGLSVGEKFIPGGAVVSTSAWALHRNQEIFGDDVENFRPERWLEEKTGGMRMSIGFCVASR</sequence>
<evidence type="ECO:0000256" key="3">
    <source>
        <dbReference type="ARBA" id="ARBA00022723"/>
    </source>
</evidence>
<keyword evidence="4" id="KW-0408">Iron</keyword>
<evidence type="ECO:0000256" key="4">
    <source>
        <dbReference type="ARBA" id="ARBA00023004"/>
    </source>
</evidence>
<dbReference type="CDD" id="cd11060">
    <property type="entry name" value="CYP57A1-like"/>
    <property type="match status" value="1"/>
</dbReference>
<dbReference type="GO" id="GO:0005506">
    <property type="term" value="F:iron ion binding"/>
    <property type="evidence" value="ECO:0007669"/>
    <property type="project" value="InterPro"/>
</dbReference>
<evidence type="ECO:0000256" key="1">
    <source>
        <dbReference type="ARBA" id="ARBA00001971"/>
    </source>
</evidence>
<dbReference type="GO" id="GO:0020037">
    <property type="term" value="F:heme binding"/>
    <property type="evidence" value="ECO:0007669"/>
    <property type="project" value="InterPro"/>
</dbReference>
<dbReference type="GO" id="GO:0004497">
    <property type="term" value="F:monooxygenase activity"/>
    <property type="evidence" value="ECO:0007669"/>
    <property type="project" value="InterPro"/>
</dbReference>
<organism evidence="6 7">
    <name type="scientific">Exophiala aquamarina CBS 119918</name>
    <dbReference type="NCBI Taxonomy" id="1182545"/>
    <lineage>
        <taxon>Eukaryota</taxon>
        <taxon>Fungi</taxon>
        <taxon>Dikarya</taxon>
        <taxon>Ascomycota</taxon>
        <taxon>Pezizomycotina</taxon>
        <taxon>Eurotiomycetes</taxon>
        <taxon>Chaetothyriomycetidae</taxon>
        <taxon>Chaetothyriales</taxon>
        <taxon>Herpotrichiellaceae</taxon>
        <taxon>Exophiala</taxon>
    </lineage>
</organism>
<evidence type="ECO:0000313" key="7">
    <source>
        <dbReference type="Proteomes" id="UP000027920"/>
    </source>
</evidence>
<proteinExistence type="inferred from homology"/>
<evidence type="ECO:0000256" key="5">
    <source>
        <dbReference type="SAM" id="Phobius"/>
    </source>
</evidence>
<keyword evidence="5" id="KW-0812">Transmembrane</keyword>
<dbReference type="PRINTS" id="PR00463">
    <property type="entry name" value="EP450I"/>
</dbReference>
<dbReference type="InterPro" id="IPR036396">
    <property type="entry name" value="Cyt_P450_sf"/>
</dbReference>
<dbReference type="Proteomes" id="UP000027920">
    <property type="component" value="Unassembled WGS sequence"/>
</dbReference>
<keyword evidence="3" id="KW-0479">Metal-binding</keyword>
<reference evidence="6 7" key="1">
    <citation type="submission" date="2013-03" db="EMBL/GenBank/DDBJ databases">
        <title>The Genome Sequence of Exophiala aquamarina CBS 119918.</title>
        <authorList>
            <consortium name="The Broad Institute Genomics Platform"/>
            <person name="Cuomo C."/>
            <person name="de Hoog S."/>
            <person name="Gorbushina A."/>
            <person name="Walker B."/>
            <person name="Young S.K."/>
            <person name="Zeng Q."/>
            <person name="Gargeya S."/>
            <person name="Fitzgerald M."/>
            <person name="Haas B."/>
            <person name="Abouelleil A."/>
            <person name="Allen A.W."/>
            <person name="Alvarado L."/>
            <person name="Arachchi H.M."/>
            <person name="Berlin A.M."/>
            <person name="Chapman S.B."/>
            <person name="Gainer-Dewar J."/>
            <person name="Goldberg J."/>
            <person name="Griggs A."/>
            <person name="Gujja S."/>
            <person name="Hansen M."/>
            <person name="Howarth C."/>
            <person name="Imamovic A."/>
            <person name="Ireland A."/>
            <person name="Larimer J."/>
            <person name="McCowan C."/>
            <person name="Murphy C."/>
            <person name="Pearson M."/>
            <person name="Poon T.W."/>
            <person name="Priest M."/>
            <person name="Roberts A."/>
            <person name="Saif S."/>
            <person name="Shea T."/>
            <person name="Sisk P."/>
            <person name="Sykes S."/>
            <person name="Wortman J."/>
            <person name="Nusbaum C."/>
            <person name="Birren B."/>
        </authorList>
    </citation>
    <scope>NUCLEOTIDE SEQUENCE [LARGE SCALE GENOMIC DNA]</scope>
    <source>
        <strain evidence="6 7">CBS 119918</strain>
    </source>
</reference>
<dbReference type="GeneID" id="25287147"/>
<dbReference type="PRINTS" id="PR00385">
    <property type="entry name" value="P450"/>
</dbReference>
<dbReference type="InterPro" id="IPR050121">
    <property type="entry name" value="Cytochrome_P450_monoxygenase"/>
</dbReference>
<dbReference type="OrthoDB" id="3934656at2759"/>
<dbReference type="Pfam" id="PF00067">
    <property type="entry name" value="p450"/>
    <property type="match status" value="1"/>
</dbReference>
<dbReference type="EMBL" id="AMGV01000022">
    <property type="protein sequence ID" value="KEF51618.1"/>
    <property type="molecule type" value="Genomic_DNA"/>
</dbReference>
<evidence type="ECO:0000256" key="2">
    <source>
        <dbReference type="ARBA" id="ARBA00010617"/>
    </source>
</evidence>
<dbReference type="InterPro" id="IPR001128">
    <property type="entry name" value="Cyt_P450"/>
</dbReference>
<gene>
    <name evidence="6" type="ORF">A1O9_12253</name>
</gene>
<feature type="transmembrane region" description="Helical" evidence="5">
    <location>
        <begin position="5"/>
        <end position="22"/>
    </location>
</feature>
<dbReference type="RefSeq" id="XP_013254208.1">
    <property type="nucleotide sequence ID" value="XM_013398754.1"/>
</dbReference>
<dbReference type="PANTHER" id="PTHR24305:SF232">
    <property type="entry name" value="P450, PUTATIVE (EUROFUNG)-RELATED"/>
    <property type="match status" value="1"/>
</dbReference>
<evidence type="ECO:0008006" key="8">
    <source>
        <dbReference type="Google" id="ProtNLM"/>
    </source>
</evidence>
<keyword evidence="5" id="KW-0472">Membrane</keyword>
<comment type="caution">
    <text evidence="6">The sequence shown here is derived from an EMBL/GenBank/DDBJ whole genome shotgun (WGS) entry which is preliminary data.</text>
</comment>
<dbReference type="AlphaFoldDB" id="A0A072NX57"/>
<comment type="cofactor">
    <cofactor evidence="1">
        <name>heme</name>
        <dbReference type="ChEBI" id="CHEBI:30413"/>
    </cofactor>
</comment>
<dbReference type="PANTHER" id="PTHR24305">
    <property type="entry name" value="CYTOCHROME P450"/>
    <property type="match status" value="1"/>
</dbReference>
<evidence type="ECO:0000313" key="6">
    <source>
        <dbReference type="EMBL" id="KEF51618.1"/>
    </source>
</evidence>
<keyword evidence="7" id="KW-1185">Reference proteome</keyword>
<dbReference type="InterPro" id="IPR002401">
    <property type="entry name" value="Cyt_P450_E_grp-I"/>
</dbReference>
<protein>
    <recommendedName>
        <fullName evidence="8">Cytochrome P450 oxidoreductase</fullName>
    </recommendedName>
</protein>
<dbReference type="HOGENOM" id="CLU_001570_14_0_1"/>
<name>A0A072NX57_9EURO</name>
<dbReference type="Gene3D" id="1.10.630.10">
    <property type="entry name" value="Cytochrome P450"/>
    <property type="match status" value="1"/>
</dbReference>
<dbReference type="SUPFAM" id="SSF48264">
    <property type="entry name" value="Cytochrome P450"/>
    <property type="match status" value="1"/>
</dbReference>
<keyword evidence="5" id="KW-1133">Transmembrane helix</keyword>
<dbReference type="STRING" id="1182545.A0A072NX57"/>
<dbReference type="GO" id="GO:0016705">
    <property type="term" value="F:oxidoreductase activity, acting on paired donors, with incorporation or reduction of molecular oxygen"/>
    <property type="evidence" value="ECO:0007669"/>
    <property type="project" value="InterPro"/>
</dbReference>
<accession>A0A072NX57</accession>